<keyword evidence="2" id="KW-1185">Reference proteome</keyword>
<dbReference type="EMBL" id="AMEP01000105">
    <property type="protein sequence ID" value="EKX99127.1"/>
    <property type="molecule type" value="Genomic_DNA"/>
</dbReference>
<dbReference type="AlphaFoldDB" id="L1N6X4"/>
<dbReference type="HOGENOM" id="CLU_3121290_0_0_10"/>
<name>L1N6X4_9BACT</name>
<comment type="caution">
    <text evidence="1">The sequence shown here is derived from an EMBL/GenBank/DDBJ whole genome shotgun (WGS) entry which is preliminary data.</text>
</comment>
<dbReference type="STRING" id="1127699.HMPREF9151_01821"/>
<accession>L1N6X4</accession>
<sequence length="50" mass="5933">MVCAPSFLFTLVYLKIEPLTILEMLFLQIRSSRPIKVLNRYFNNVKNRMA</sequence>
<protein>
    <submittedName>
        <fullName evidence="1">Uncharacterized protein</fullName>
    </submittedName>
</protein>
<proteinExistence type="predicted"/>
<organism evidence="1 2">
    <name type="scientific">Hoylesella saccharolytica F0055</name>
    <dbReference type="NCBI Taxonomy" id="1127699"/>
    <lineage>
        <taxon>Bacteria</taxon>
        <taxon>Pseudomonadati</taxon>
        <taxon>Bacteroidota</taxon>
        <taxon>Bacteroidia</taxon>
        <taxon>Bacteroidales</taxon>
        <taxon>Prevotellaceae</taxon>
        <taxon>Hoylesella</taxon>
    </lineage>
</organism>
<evidence type="ECO:0000313" key="2">
    <source>
        <dbReference type="Proteomes" id="UP000010433"/>
    </source>
</evidence>
<reference evidence="1 2" key="1">
    <citation type="submission" date="2012-05" db="EMBL/GenBank/DDBJ databases">
        <authorList>
            <person name="Weinstock G."/>
            <person name="Sodergren E."/>
            <person name="Lobos E.A."/>
            <person name="Fulton L."/>
            <person name="Fulton R."/>
            <person name="Courtney L."/>
            <person name="Fronick C."/>
            <person name="O'Laughlin M."/>
            <person name="Godfrey J."/>
            <person name="Wilson R.M."/>
            <person name="Miner T."/>
            <person name="Farmer C."/>
            <person name="Delehaunty K."/>
            <person name="Cordes M."/>
            <person name="Minx P."/>
            <person name="Tomlinson C."/>
            <person name="Chen J."/>
            <person name="Wollam A."/>
            <person name="Pepin K.H."/>
            <person name="Bhonagiri V."/>
            <person name="Zhang X."/>
            <person name="Suruliraj S."/>
            <person name="Warren W."/>
            <person name="Mitreva M."/>
            <person name="Mardis E.R."/>
            <person name="Wilson R.K."/>
        </authorList>
    </citation>
    <scope>NUCLEOTIDE SEQUENCE [LARGE SCALE GENOMIC DNA]</scope>
    <source>
        <strain evidence="1 2">F0055</strain>
    </source>
</reference>
<dbReference type="Proteomes" id="UP000010433">
    <property type="component" value="Unassembled WGS sequence"/>
</dbReference>
<gene>
    <name evidence="1" type="ORF">HMPREF9151_01821</name>
</gene>
<evidence type="ECO:0000313" key="1">
    <source>
        <dbReference type="EMBL" id="EKX99127.1"/>
    </source>
</evidence>